<dbReference type="AlphaFoldDB" id="T1GF01"/>
<accession>T1GF01</accession>
<keyword evidence="2" id="KW-1185">Reference proteome</keyword>
<organism evidence="1 2">
    <name type="scientific">Megaselia scalaris</name>
    <name type="common">Humpbacked fly</name>
    <name type="synonym">Phora scalaris</name>
    <dbReference type="NCBI Taxonomy" id="36166"/>
    <lineage>
        <taxon>Eukaryota</taxon>
        <taxon>Metazoa</taxon>
        <taxon>Ecdysozoa</taxon>
        <taxon>Arthropoda</taxon>
        <taxon>Hexapoda</taxon>
        <taxon>Insecta</taxon>
        <taxon>Pterygota</taxon>
        <taxon>Neoptera</taxon>
        <taxon>Endopterygota</taxon>
        <taxon>Diptera</taxon>
        <taxon>Brachycera</taxon>
        <taxon>Muscomorpha</taxon>
        <taxon>Platypezoidea</taxon>
        <taxon>Phoridae</taxon>
        <taxon>Megaseliini</taxon>
        <taxon>Megaselia</taxon>
    </lineage>
</organism>
<sequence length="105" mass="12027">MANEASVPTIINKSYGSWIESVEKSGFTYNLGVNIKFAKVNKFLEEFLQFRGGSKQDMWDSSKCVQDLITFKEFNAWMGIAKYLVNYLGAHLETRLRVQDMSLDS</sequence>
<proteinExistence type="predicted"/>
<reference evidence="1" key="2">
    <citation type="submission" date="2015-06" db="UniProtKB">
        <authorList>
            <consortium name="EnsemblMetazoa"/>
        </authorList>
    </citation>
    <scope>IDENTIFICATION</scope>
</reference>
<dbReference type="HOGENOM" id="CLU_2239691_0_0_1"/>
<evidence type="ECO:0000313" key="2">
    <source>
        <dbReference type="Proteomes" id="UP000015102"/>
    </source>
</evidence>
<dbReference type="Proteomes" id="UP000015102">
    <property type="component" value="Unassembled WGS sequence"/>
</dbReference>
<name>T1GF01_MEGSC</name>
<evidence type="ECO:0000313" key="1">
    <source>
        <dbReference type="EnsemblMetazoa" id="MESCA001929-PA"/>
    </source>
</evidence>
<dbReference type="EMBL" id="CAQQ02187886">
    <property type="status" value="NOT_ANNOTATED_CDS"/>
    <property type="molecule type" value="Genomic_DNA"/>
</dbReference>
<dbReference type="EMBL" id="CAQQ02187885">
    <property type="status" value="NOT_ANNOTATED_CDS"/>
    <property type="molecule type" value="Genomic_DNA"/>
</dbReference>
<dbReference type="EnsemblMetazoa" id="MESCA001929-RA">
    <property type="protein sequence ID" value="MESCA001929-PA"/>
    <property type="gene ID" value="MESCA001929"/>
</dbReference>
<reference evidence="2" key="1">
    <citation type="submission" date="2013-02" db="EMBL/GenBank/DDBJ databases">
        <authorList>
            <person name="Hughes D."/>
        </authorList>
    </citation>
    <scope>NUCLEOTIDE SEQUENCE</scope>
    <source>
        <strain>Durham</strain>
        <strain evidence="2">NC isolate 2 -- Noor lab</strain>
    </source>
</reference>
<protein>
    <submittedName>
        <fullName evidence="1">Uncharacterized protein</fullName>
    </submittedName>
</protein>